<evidence type="ECO:0000313" key="12">
    <source>
        <dbReference type="EMBL" id="KAA6381267.1"/>
    </source>
</evidence>
<feature type="region of interest" description="Disordered" evidence="10">
    <location>
        <begin position="83"/>
        <end position="133"/>
    </location>
</feature>
<dbReference type="GO" id="GO:0003723">
    <property type="term" value="F:RNA binding"/>
    <property type="evidence" value="ECO:0007669"/>
    <property type="project" value="InterPro"/>
</dbReference>
<dbReference type="InterPro" id="IPR034099">
    <property type="entry name" value="SmD3"/>
</dbReference>
<name>A0A5J4VFC6_9EUKA</name>
<evidence type="ECO:0000256" key="3">
    <source>
        <dbReference type="ARBA" id="ARBA00008146"/>
    </source>
</evidence>
<dbReference type="PROSITE" id="PS52002">
    <property type="entry name" value="SM"/>
    <property type="match status" value="1"/>
</dbReference>
<dbReference type="InterPro" id="IPR010920">
    <property type="entry name" value="LSM_dom_sf"/>
</dbReference>
<dbReference type="GO" id="GO:0000387">
    <property type="term" value="P:spliceosomal snRNP assembly"/>
    <property type="evidence" value="ECO:0007669"/>
    <property type="project" value="UniProtKB-UniRule"/>
</dbReference>
<dbReference type="SMART" id="SM00651">
    <property type="entry name" value="Sm"/>
    <property type="match status" value="1"/>
</dbReference>
<feature type="domain" description="Sm" evidence="11">
    <location>
        <begin position="5"/>
        <end position="77"/>
    </location>
</feature>
<evidence type="ECO:0000256" key="2">
    <source>
        <dbReference type="ARBA" id="ARBA00004514"/>
    </source>
</evidence>
<keyword evidence="7 9" id="KW-0539">Nucleus</keyword>
<evidence type="ECO:0000256" key="6">
    <source>
        <dbReference type="ARBA" id="ARBA00023187"/>
    </source>
</evidence>
<dbReference type="EMBL" id="SNRW01007423">
    <property type="protein sequence ID" value="KAA6381267.1"/>
    <property type="molecule type" value="Genomic_DNA"/>
</dbReference>
<dbReference type="InterPro" id="IPR047575">
    <property type="entry name" value="Sm"/>
</dbReference>
<comment type="similarity">
    <text evidence="3 9">Belongs to the snRNP core protein family.</text>
</comment>
<dbReference type="SUPFAM" id="SSF50182">
    <property type="entry name" value="Sm-like ribonucleoproteins"/>
    <property type="match status" value="1"/>
</dbReference>
<protein>
    <recommendedName>
        <fullName evidence="9">Small nuclear ribonucleoprotein Sm D3</fullName>
        <shortName evidence="9">Sm-D3</shortName>
    </recommendedName>
    <alternativeName>
        <fullName evidence="9">snRNP core protein D3</fullName>
    </alternativeName>
</protein>
<dbReference type="Proteomes" id="UP000324800">
    <property type="component" value="Unassembled WGS sequence"/>
</dbReference>
<dbReference type="OrthoDB" id="6425924at2759"/>
<sequence>MSIGVPVKLLHEAEGHIVTIEVKTHEIYRGKLVEAEDNFNCRLESTTLTQRDGSTQMLENVYIRGSQIRFVIMPEMLRNAPMFKRLENKDKRGKGIGMGAGRTESSRGRGAPQRSAAAPRGARGVTRGTYRGK</sequence>
<evidence type="ECO:0000256" key="7">
    <source>
        <dbReference type="ARBA" id="ARBA00023242"/>
    </source>
</evidence>
<dbReference type="FunFam" id="2.30.30.100:FF:000002">
    <property type="entry name" value="Small nuclear ribonucleoprotein Sm D3"/>
    <property type="match status" value="1"/>
</dbReference>
<evidence type="ECO:0000256" key="5">
    <source>
        <dbReference type="ARBA" id="ARBA00022664"/>
    </source>
</evidence>
<evidence type="ECO:0000259" key="11">
    <source>
        <dbReference type="PROSITE" id="PS52002"/>
    </source>
</evidence>
<dbReference type="PANTHER" id="PTHR23338">
    <property type="entry name" value="SMALL NUCLEAR RIBONUCLEOPROTEIN SM"/>
    <property type="match status" value="1"/>
</dbReference>
<dbReference type="InterPro" id="IPR027141">
    <property type="entry name" value="LSm4/Sm_D1/D3"/>
</dbReference>
<evidence type="ECO:0000256" key="9">
    <source>
        <dbReference type="RuleBase" id="RU365050"/>
    </source>
</evidence>
<evidence type="ECO:0000256" key="1">
    <source>
        <dbReference type="ARBA" id="ARBA00004123"/>
    </source>
</evidence>
<comment type="caution">
    <text evidence="12">The sequence shown here is derived from an EMBL/GenBank/DDBJ whole genome shotgun (WGS) entry which is preliminary data.</text>
</comment>
<gene>
    <name evidence="12" type="ORF">EZS28_023205</name>
</gene>
<evidence type="ECO:0000256" key="4">
    <source>
        <dbReference type="ARBA" id="ARBA00022490"/>
    </source>
</evidence>
<comment type="subcellular location">
    <subcellularLocation>
        <location evidence="2">Cytoplasm</location>
        <location evidence="2">Cytosol</location>
    </subcellularLocation>
    <subcellularLocation>
        <location evidence="1 9">Nucleus</location>
    </subcellularLocation>
</comment>
<organism evidence="12 13">
    <name type="scientific">Streblomastix strix</name>
    <dbReference type="NCBI Taxonomy" id="222440"/>
    <lineage>
        <taxon>Eukaryota</taxon>
        <taxon>Metamonada</taxon>
        <taxon>Preaxostyla</taxon>
        <taxon>Oxymonadida</taxon>
        <taxon>Streblomastigidae</taxon>
        <taxon>Streblomastix</taxon>
    </lineage>
</organism>
<evidence type="ECO:0000256" key="10">
    <source>
        <dbReference type="SAM" id="MobiDB-lite"/>
    </source>
</evidence>
<keyword evidence="5 9" id="KW-0507">mRNA processing</keyword>
<dbReference type="CDD" id="cd01721">
    <property type="entry name" value="Sm_D3"/>
    <property type="match status" value="1"/>
</dbReference>
<keyword evidence="6 9" id="KW-0508">mRNA splicing</keyword>
<keyword evidence="4" id="KW-0963">Cytoplasm</keyword>
<dbReference type="InterPro" id="IPR001163">
    <property type="entry name" value="Sm_dom_euk/arc"/>
</dbReference>
<dbReference type="AlphaFoldDB" id="A0A5J4VFC6"/>
<dbReference type="GO" id="GO:0005681">
    <property type="term" value="C:spliceosomal complex"/>
    <property type="evidence" value="ECO:0007669"/>
    <property type="project" value="InterPro"/>
</dbReference>
<evidence type="ECO:0000256" key="8">
    <source>
        <dbReference type="ARBA" id="ARBA00023274"/>
    </source>
</evidence>
<dbReference type="GO" id="GO:0005829">
    <property type="term" value="C:cytosol"/>
    <property type="evidence" value="ECO:0007669"/>
    <property type="project" value="UniProtKB-SubCell"/>
</dbReference>
<reference evidence="12 13" key="1">
    <citation type="submission" date="2019-03" db="EMBL/GenBank/DDBJ databases">
        <title>Single cell metagenomics reveals metabolic interactions within the superorganism composed of flagellate Streblomastix strix and complex community of Bacteroidetes bacteria on its surface.</title>
        <authorList>
            <person name="Treitli S.C."/>
            <person name="Kolisko M."/>
            <person name="Husnik F."/>
            <person name="Keeling P."/>
            <person name="Hampl V."/>
        </authorList>
    </citation>
    <scope>NUCLEOTIDE SEQUENCE [LARGE SCALE GENOMIC DNA]</scope>
    <source>
        <strain evidence="12">ST1C</strain>
    </source>
</reference>
<dbReference type="Pfam" id="PF01423">
    <property type="entry name" value="LSM"/>
    <property type="match status" value="1"/>
</dbReference>
<keyword evidence="8 9" id="KW-0687">Ribonucleoprotein</keyword>
<accession>A0A5J4VFC6</accession>
<proteinExistence type="inferred from homology"/>
<dbReference type="Gene3D" id="2.30.30.100">
    <property type="match status" value="1"/>
</dbReference>
<evidence type="ECO:0000313" key="13">
    <source>
        <dbReference type="Proteomes" id="UP000324800"/>
    </source>
</evidence>